<feature type="transmembrane region" description="Helical" evidence="1">
    <location>
        <begin position="17"/>
        <end position="38"/>
    </location>
</feature>
<feature type="transmembrane region" description="Helical" evidence="1">
    <location>
        <begin position="70"/>
        <end position="86"/>
    </location>
</feature>
<proteinExistence type="predicted"/>
<reference evidence="2 3" key="1">
    <citation type="journal article" date="2015" name="Genom Data">
        <title>Draft genome sequence of a multidrug-resistant Chryseobacterium indologenes isolate from Malaysia.</title>
        <authorList>
            <person name="Yu C.Y."/>
            <person name="Ang G.Y."/>
            <person name="Cheng H.J."/>
            <person name="Cheong Y.M."/>
            <person name="Yin W.F."/>
            <person name="Chan K.G."/>
        </authorList>
    </citation>
    <scope>NUCLEOTIDE SEQUENCE [LARGE SCALE GENOMIC DNA]</scope>
    <source>
        <strain evidence="2 3">CI_885</strain>
    </source>
</reference>
<keyword evidence="1" id="KW-0812">Transmembrane</keyword>
<dbReference type="Proteomes" id="UP000037953">
    <property type="component" value="Unassembled WGS sequence"/>
</dbReference>
<dbReference type="EMBL" id="LJOD01000010">
    <property type="protein sequence ID" value="KPE50381.1"/>
    <property type="molecule type" value="Genomic_DNA"/>
</dbReference>
<gene>
    <name evidence="2" type="ORF">AOB46_15230</name>
</gene>
<accession>A0A0N0IVB6</accession>
<feature type="transmembrane region" description="Helical" evidence="1">
    <location>
        <begin position="44"/>
        <end position="63"/>
    </location>
</feature>
<feature type="transmembrane region" description="Helical" evidence="1">
    <location>
        <begin position="98"/>
        <end position="118"/>
    </location>
</feature>
<feature type="transmembrane region" description="Helical" evidence="1">
    <location>
        <begin position="171"/>
        <end position="188"/>
    </location>
</feature>
<evidence type="ECO:0000256" key="1">
    <source>
        <dbReference type="SAM" id="Phobius"/>
    </source>
</evidence>
<evidence type="ECO:0000313" key="2">
    <source>
        <dbReference type="EMBL" id="KPE50381.1"/>
    </source>
</evidence>
<keyword evidence="1" id="KW-1133">Transmembrane helix</keyword>
<reference evidence="3" key="2">
    <citation type="submission" date="2015-09" db="EMBL/GenBank/DDBJ databases">
        <title>Draft genome sequence of a multidrug-resistant Chryseobacterium indologenes isolate from Malaysia.</title>
        <authorList>
            <person name="Yu C.Y."/>
            <person name="Ang G.Y."/>
            <person name="Chan K.-G."/>
        </authorList>
    </citation>
    <scope>NUCLEOTIDE SEQUENCE [LARGE SCALE GENOMIC DNA]</scope>
    <source>
        <strain evidence="3">CI_885</strain>
    </source>
</reference>
<feature type="transmembrane region" description="Helical" evidence="1">
    <location>
        <begin position="130"/>
        <end position="151"/>
    </location>
</feature>
<name>A0A0N0IVB6_CHRID</name>
<keyword evidence="1" id="KW-0472">Membrane</keyword>
<dbReference type="PATRIC" id="fig|253.9.peg.979"/>
<evidence type="ECO:0000313" key="3">
    <source>
        <dbReference type="Proteomes" id="UP000037953"/>
    </source>
</evidence>
<organism evidence="2 3">
    <name type="scientific">Chryseobacterium indologenes</name>
    <name type="common">Flavobacterium indologenes</name>
    <dbReference type="NCBI Taxonomy" id="253"/>
    <lineage>
        <taxon>Bacteria</taxon>
        <taxon>Pseudomonadati</taxon>
        <taxon>Bacteroidota</taxon>
        <taxon>Flavobacteriia</taxon>
        <taxon>Flavobacteriales</taxon>
        <taxon>Weeksellaceae</taxon>
        <taxon>Chryseobacterium group</taxon>
        <taxon>Chryseobacterium</taxon>
    </lineage>
</organism>
<protein>
    <submittedName>
        <fullName evidence="2">Uncharacterized protein</fullName>
    </submittedName>
</protein>
<comment type="caution">
    <text evidence="2">The sequence shown here is derived from an EMBL/GenBank/DDBJ whole genome shotgun (WGS) entry which is preliminary data.</text>
</comment>
<dbReference type="AlphaFoldDB" id="A0A0N0IVB6"/>
<sequence length="199" mass="23901">MLFSLVQKIKGINNDYLYIYLTLIFLIDFSVLLFAKIFKTDITGIYFFSDLINILFAYLYFVLQFSKERKILVLTVLCLIFLFLNITNWSKNNYEDSWGLISCFYTIFVCLFGFYKIIESSSSSDKKIQDLPFFWYGIAMLLWCVIFLLRIVPRFYFQDTDKLFMDGVRNFFGIINIITYCLFFYLLLKYNKNKRNVVF</sequence>